<name>A0A8X6WT62_9ARAC</name>
<organism evidence="1 2">
    <name type="scientific">Trichonephila inaurata madagascariensis</name>
    <dbReference type="NCBI Taxonomy" id="2747483"/>
    <lineage>
        <taxon>Eukaryota</taxon>
        <taxon>Metazoa</taxon>
        <taxon>Ecdysozoa</taxon>
        <taxon>Arthropoda</taxon>
        <taxon>Chelicerata</taxon>
        <taxon>Arachnida</taxon>
        <taxon>Araneae</taxon>
        <taxon>Araneomorphae</taxon>
        <taxon>Entelegynae</taxon>
        <taxon>Araneoidea</taxon>
        <taxon>Nephilidae</taxon>
        <taxon>Trichonephila</taxon>
        <taxon>Trichonephila inaurata</taxon>
    </lineage>
</organism>
<comment type="caution">
    <text evidence="1">The sequence shown here is derived from an EMBL/GenBank/DDBJ whole genome shotgun (WGS) entry which is preliminary data.</text>
</comment>
<protein>
    <submittedName>
        <fullName evidence="1">Uncharacterized protein</fullName>
    </submittedName>
</protein>
<sequence>MFFSFSFPFFPPPPPRASPFVLCRSGLVEGQCRSCSVRDSGGARVATLASFIVRQIVAKGRQRMRSSVEDAGEHLMNPCSLLPQEYRLEQWSPVLD</sequence>
<dbReference type="AlphaFoldDB" id="A0A8X6WT62"/>
<evidence type="ECO:0000313" key="2">
    <source>
        <dbReference type="Proteomes" id="UP000886998"/>
    </source>
</evidence>
<proteinExistence type="predicted"/>
<evidence type="ECO:0000313" key="1">
    <source>
        <dbReference type="EMBL" id="GFY40839.1"/>
    </source>
</evidence>
<keyword evidence="2" id="KW-1185">Reference proteome</keyword>
<dbReference type="EMBL" id="BMAV01002143">
    <property type="protein sequence ID" value="GFY40839.1"/>
    <property type="molecule type" value="Genomic_DNA"/>
</dbReference>
<dbReference type="Proteomes" id="UP000886998">
    <property type="component" value="Unassembled WGS sequence"/>
</dbReference>
<accession>A0A8X6WT62</accession>
<reference evidence="1" key="1">
    <citation type="submission" date="2020-08" db="EMBL/GenBank/DDBJ databases">
        <title>Multicomponent nature underlies the extraordinary mechanical properties of spider dragline silk.</title>
        <authorList>
            <person name="Kono N."/>
            <person name="Nakamura H."/>
            <person name="Mori M."/>
            <person name="Yoshida Y."/>
            <person name="Ohtoshi R."/>
            <person name="Malay A.D."/>
            <person name="Moran D.A.P."/>
            <person name="Tomita M."/>
            <person name="Numata K."/>
            <person name="Arakawa K."/>
        </authorList>
    </citation>
    <scope>NUCLEOTIDE SEQUENCE</scope>
</reference>
<gene>
    <name evidence="1" type="ORF">TNIN_302631</name>
</gene>